<dbReference type="Pfam" id="PF10609">
    <property type="entry name" value="ParA"/>
    <property type="match status" value="1"/>
</dbReference>
<dbReference type="Gene3D" id="3.40.50.300">
    <property type="entry name" value="P-loop containing nucleotide triphosphate hydrolases"/>
    <property type="match status" value="1"/>
</dbReference>
<reference evidence="10" key="1">
    <citation type="submission" date="2013-05" db="EMBL/GenBank/DDBJ databases">
        <authorList>
            <person name="Yim A.K.Y."/>
            <person name="Chan T.F."/>
            <person name="Ji K.M."/>
            <person name="Liu X.Y."/>
            <person name="Zhou J.W."/>
            <person name="Li R.Q."/>
            <person name="Yang K.Y."/>
            <person name="Li J."/>
            <person name="Li M."/>
            <person name="Law P.T.W."/>
            <person name="Wu Y.L."/>
            <person name="Cai Z.L."/>
            <person name="Qin H."/>
            <person name="Bao Y."/>
            <person name="Leung R.K.K."/>
            <person name="Ng P.K.S."/>
            <person name="Zou J."/>
            <person name="Zhong X.J."/>
            <person name="Ran P.X."/>
            <person name="Zhong N.S."/>
            <person name="Liu Z.G."/>
            <person name="Tsui S.K.W."/>
        </authorList>
    </citation>
    <scope>NUCLEOTIDE SEQUENCE</scope>
    <source>
        <strain evidence="10">Derf</strain>
        <tissue evidence="10">Whole organism</tissue>
    </source>
</reference>
<evidence type="ECO:0000256" key="2">
    <source>
        <dbReference type="ARBA" id="ARBA00022490"/>
    </source>
</evidence>
<dbReference type="GO" id="GO:0046872">
    <property type="term" value="F:metal ion binding"/>
    <property type="evidence" value="ECO:0007669"/>
    <property type="project" value="UniProtKB-KW"/>
</dbReference>
<keyword evidence="3 8" id="KW-0479">Metal-binding</keyword>
<reference evidence="9" key="2">
    <citation type="submission" date="2020-06" db="EMBL/GenBank/DDBJ databases">
        <authorList>
            <person name="Ji K."/>
            <person name="Li J."/>
        </authorList>
    </citation>
    <scope>NUCLEOTIDE SEQUENCE</scope>
    <source>
        <strain evidence="9">JKM2019</strain>
        <tissue evidence="9">Whole body</tissue>
    </source>
</reference>
<comment type="function">
    <text evidence="8">Component of the cytosolic iron-sulfur (Fe/S) protein assembly (CIA) machinery. Required for maturation of extramitochondrial Fe-S proteins. The NUBP1-NUBP2 heterotetramer forms a Fe-S scaffold complex, mediating the de novo assembly of an Fe-S cluster and its transfer to target apoproteins.</text>
</comment>
<dbReference type="HAMAP" id="MF_03038">
    <property type="entry name" value="NUBP1"/>
    <property type="match status" value="1"/>
</dbReference>
<evidence type="ECO:0000313" key="9">
    <source>
        <dbReference type="EMBL" id="KAH7645491.1"/>
    </source>
</evidence>
<evidence type="ECO:0000256" key="6">
    <source>
        <dbReference type="ARBA" id="ARBA00023004"/>
    </source>
</evidence>
<dbReference type="HAMAP" id="MF_02040">
    <property type="entry name" value="Mrp_NBP35"/>
    <property type="match status" value="1"/>
</dbReference>
<keyword evidence="2 8" id="KW-0963">Cytoplasm</keyword>
<keyword evidence="11" id="KW-1185">Reference proteome</keyword>
<keyword evidence="7 8" id="KW-0411">Iron-sulfur</keyword>
<evidence type="ECO:0000256" key="4">
    <source>
        <dbReference type="ARBA" id="ARBA00022741"/>
    </source>
</evidence>
<comment type="cofactor">
    <cofactor evidence="8">
        <name>[4Fe-4S] cluster</name>
        <dbReference type="ChEBI" id="CHEBI:49883"/>
    </cofactor>
    <text evidence="8">Binds 4 [4Fe-4S] clusters per heterotetramer. Contains two stable clusters in the N-termini of NUBP1 and two labile, bridging clusters between subunits of the NUBP1-NUBP2 heterotetramer.</text>
</comment>
<dbReference type="AlphaFoldDB" id="A0A922HQK4"/>
<feature type="binding site" evidence="8">
    <location>
        <position position="23"/>
    </location>
    <ligand>
        <name>[4Fe-4S] cluster</name>
        <dbReference type="ChEBI" id="CHEBI:49883"/>
        <label>1</label>
    </ligand>
</feature>
<feature type="binding site" evidence="8">
    <location>
        <position position="246"/>
    </location>
    <ligand>
        <name>[4Fe-4S] cluster</name>
        <dbReference type="ChEBI" id="CHEBI:49883"/>
        <label>2</label>
        <note>ligand shared with heterodimeric partner</note>
    </ligand>
</feature>
<proteinExistence type="inferred from homology"/>
<evidence type="ECO:0000256" key="8">
    <source>
        <dbReference type="HAMAP-Rule" id="MF_03038"/>
    </source>
</evidence>
<protein>
    <recommendedName>
        <fullName evidence="8">Cytosolic Fe-S cluster assembly factor NUBP1 homolog</fullName>
    </recommendedName>
</protein>
<dbReference type="PANTHER" id="PTHR23264:SF19">
    <property type="entry name" value="CYTOSOLIC FE-S CLUSTER ASSEMBLY FACTOR NUBP2"/>
    <property type="match status" value="1"/>
</dbReference>
<dbReference type="GO" id="GO:0005829">
    <property type="term" value="C:cytosol"/>
    <property type="evidence" value="ECO:0007669"/>
    <property type="project" value="TreeGrafter"/>
</dbReference>
<dbReference type="PANTHER" id="PTHR23264">
    <property type="entry name" value="NUCLEOTIDE-BINDING PROTEIN NBP35 YEAST -RELATED"/>
    <property type="match status" value="1"/>
</dbReference>
<dbReference type="InterPro" id="IPR033756">
    <property type="entry name" value="YlxH/NBP35"/>
</dbReference>
<comment type="caution">
    <text evidence="10">The sequence shown here is derived from an EMBL/GenBank/DDBJ whole genome shotgun (WGS) entry which is preliminary data.</text>
</comment>
<feature type="binding site" evidence="8">
    <location>
        <position position="26"/>
    </location>
    <ligand>
        <name>[4Fe-4S] cluster</name>
        <dbReference type="ChEBI" id="CHEBI:49883"/>
        <label>1</label>
    </ligand>
</feature>
<dbReference type="SUPFAM" id="SSF52540">
    <property type="entry name" value="P-loop containing nucleoside triphosphate hydrolases"/>
    <property type="match status" value="1"/>
</dbReference>
<dbReference type="OrthoDB" id="1741334at2759"/>
<evidence type="ECO:0000256" key="3">
    <source>
        <dbReference type="ARBA" id="ARBA00022723"/>
    </source>
</evidence>
<name>A0A922HQK4_DERFA</name>
<dbReference type="EMBL" id="SDOV01000001">
    <property type="protein sequence ID" value="KAH7645491.1"/>
    <property type="molecule type" value="Genomic_DNA"/>
</dbReference>
<keyword evidence="5 8" id="KW-0067">ATP-binding</keyword>
<evidence type="ECO:0000313" key="11">
    <source>
        <dbReference type="Proteomes" id="UP000790347"/>
    </source>
</evidence>
<dbReference type="Proteomes" id="UP000790347">
    <property type="component" value="Unassembled WGS sequence"/>
</dbReference>
<dbReference type="EMBL" id="ASGP02000007">
    <property type="protein sequence ID" value="KAH9497651.1"/>
    <property type="molecule type" value="Genomic_DNA"/>
</dbReference>
<comment type="subunit">
    <text evidence="8">Heterotetramer of 2 NUBP1 and 2 NUBP2 chains.</text>
</comment>
<dbReference type="GO" id="GO:0051539">
    <property type="term" value="F:4 iron, 4 sulfur cluster binding"/>
    <property type="evidence" value="ECO:0007669"/>
    <property type="project" value="UniProtKB-UniRule"/>
</dbReference>
<sequence length="323" mass="35774">MSSSEPEHCPGIDSEQAGKSAACAGCPNQGVCSGGELRSAAKDTEQDYYEIARKLSSIKHIIIIMSGKGGVGKSTVATQLARFIAFNDSESNVGLLDVDICGPSIPKTMGVENEEIFNSASGWSPIFVEDNLAVMSCGFLLESLDDAVIWRGPRKNGIIKQFLRDVDWSDELDYLIIDTPPGTSDEHLSLVSYLKFCQNVRGAIMVTTPQEIAQMDVRKQIEFCRKVKLPIIGYLENMSVFVCPKCSKENYIFKSKSTRPSTLEEKYGIKLLGRLPIDPIIGKSCDEGKSLFNDNNKLLDNRIHQAFEDLWNNLCKEINQSKE</sequence>
<dbReference type="Proteomes" id="UP000828236">
    <property type="component" value="Unassembled WGS sequence"/>
</dbReference>
<feature type="binding site" evidence="8">
    <location>
        <begin position="67"/>
        <end position="74"/>
    </location>
    <ligand>
        <name>ATP</name>
        <dbReference type="ChEBI" id="CHEBI:30616"/>
    </ligand>
</feature>
<evidence type="ECO:0000313" key="10">
    <source>
        <dbReference type="EMBL" id="KAH9497651.1"/>
    </source>
</evidence>
<keyword evidence="6 8" id="KW-0408">Iron</keyword>
<dbReference type="FunFam" id="3.40.50.300:FF:001119">
    <property type="entry name" value="Iron-sulfur cluster carrier protein"/>
    <property type="match status" value="1"/>
</dbReference>
<evidence type="ECO:0000256" key="7">
    <source>
        <dbReference type="ARBA" id="ARBA00023014"/>
    </source>
</evidence>
<dbReference type="CDD" id="cd02037">
    <property type="entry name" value="Mrp_NBP35"/>
    <property type="match status" value="1"/>
</dbReference>
<comment type="similarity">
    <text evidence="8">Belongs to the Mrp/NBP35 ATP-binding proteins family. NUBP1/NBP35 subfamily.</text>
</comment>
<feature type="binding site" evidence="8">
    <location>
        <position position="32"/>
    </location>
    <ligand>
        <name>[4Fe-4S] cluster</name>
        <dbReference type="ChEBI" id="CHEBI:49883"/>
        <label>1</label>
    </ligand>
</feature>
<evidence type="ECO:0000256" key="1">
    <source>
        <dbReference type="ARBA" id="ARBA00022485"/>
    </source>
</evidence>
<keyword evidence="4 8" id="KW-0547">Nucleotide-binding</keyword>
<dbReference type="InterPro" id="IPR028601">
    <property type="entry name" value="NUBP1/Nbp35"/>
</dbReference>
<evidence type="ECO:0000256" key="5">
    <source>
        <dbReference type="ARBA" id="ARBA00022840"/>
    </source>
</evidence>
<comment type="subcellular location">
    <subcellularLocation>
        <location evidence="8">Cytoplasm</location>
    </subcellularLocation>
</comment>
<dbReference type="GO" id="GO:0140663">
    <property type="term" value="F:ATP-dependent FeS chaperone activity"/>
    <property type="evidence" value="ECO:0007669"/>
    <property type="project" value="InterPro"/>
</dbReference>
<dbReference type="InterPro" id="IPR019591">
    <property type="entry name" value="Mrp/NBP35_ATP-bd"/>
</dbReference>
<feature type="binding site" evidence="8">
    <location>
        <position position="243"/>
    </location>
    <ligand>
        <name>[4Fe-4S] cluster</name>
        <dbReference type="ChEBI" id="CHEBI:49883"/>
        <label>2</label>
        <note>ligand shared with heterodimeric partner</note>
    </ligand>
</feature>
<dbReference type="InterPro" id="IPR027417">
    <property type="entry name" value="P-loop_NTPase"/>
</dbReference>
<organism evidence="10 11">
    <name type="scientific">Dermatophagoides farinae</name>
    <name type="common">American house dust mite</name>
    <dbReference type="NCBI Taxonomy" id="6954"/>
    <lineage>
        <taxon>Eukaryota</taxon>
        <taxon>Metazoa</taxon>
        <taxon>Ecdysozoa</taxon>
        <taxon>Arthropoda</taxon>
        <taxon>Chelicerata</taxon>
        <taxon>Arachnida</taxon>
        <taxon>Acari</taxon>
        <taxon>Acariformes</taxon>
        <taxon>Sarcoptiformes</taxon>
        <taxon>Astigmata</taxon>
        <taxon>Psoroptidia</taxon>
        <taxon>Analgoidea</taxon>
        <taxon>Pyroglyphidae</taxon>
        <taxon>Dermatophagoidinae</taxon>
        <taxon>Dermatophagoides</taxon>
    </lineage>
</organism>
<gene>
    <name evidence="10" type="primary">NUBP1</name>
    <name evidence="10" type="ORF">DERF_013623</name>
    <name evidence="9" type="ORF">HUG17_1029</name>
</gene>
<feature type="binding site" evidence="8">
    <location>
        <position position="9"/>
    </location>
    <ligand>
        <name>[4Fe-4S] cluster</name>
        <dbReference type="ChEBI" id="CHEBI:49883"/>
        <label>1</label>
    </ligand>
</feature>
<dbReference type="GO" id="GO:0016226">
    <property type="term" value="P:iron-sulfur cluster assembly"/>
    <property type="evidence" value="ECO:0007669"/>
    <property type="project" value="UniProtKB-UniRule"/>
</dbReference>
<reference evidence="10" key="4">
    <citation type="journal article" date="2022" name="Res Sq">
        <title>Comparative Genomics Reveals Insights into the Divergent Evolution of Astigmatic Mites and Household Pest Adaptations.</title>
        <authorList>
            <person name="Xiong Q."/>
            <person name="Wan A.T.-Y."/>
            <person name="Liu X.-Y."/>
            <person name="Fung C.S.-H."/>
            <person name="Xiao X."/>
            <person name="Malainual N."/>
            <person name="Hou J."/>
            <person name="Wang L."/>
            <person name="Wang M."/>
            <person name="Yang K."/>
            <person name="Cui Y."/>
            <person name="Leung E."/>
            <person name="Nong W."/>
            <person name="Shin S.-K."/>
            <person name="Au S."/>
            <person name="Jeong K.Y."/>
            <person name="Chew F.T."/>
            <person name="Hui J."/>
            <person name="Leung T.F."/>
            <person name="Tungtrongchitr A."/>
            <person name="Zhong N."/>
            <person name="Liu Z."/>
            <person name="Tsui S."/>
        </authorList>
    </citation>
    <scope>NUCLEOTIDE SEQUENCE</scope>
    <source>
        <strain evidence="10">Derf</strain>
        <tissue evidence="10">Whole organism</tissue>
    </source>
</reference>
<keyword evidence="1 8" id="KW-0004">4Fe-4S</keyword>
<dbReference type="GO" id="GO:0005524">
    <property type="term" value="F:ATP binding"/>
    <property type="evidence" value="ECO:0007669"/>
    <property type="project" value="UniProtKB-KW"/>
</dbReference>
<accession>A0A922HQK4</accession>
<reference evidence="9" key="3">
    <citation type="journal article" date="2021" name="World Allergy Organ. J.">
        <title>Chromosome-level assembly of Dermatophagoides farinae genome and transcriptome reveals two novel allergens Der f 37 and Der f 39.</title>
        <authorList>
            <person name="Chen J."/>
            <person name="Cai Z."/>
            <person name="Fan D."/>
            <person name="Hu J."/>
            <person name="Hou Y."/>
            <person name="He Y."/>
            <person name="Zhang Z."/>
            <person name="Zhao Z."/>
            <person name="Gao P."/>
            <person name="Hu W."/>
            <person name="Sun J."/>
            <person name="Li J."/>
            <person name="Ji K."/>
        </authorList>
    </citation>
    <scope>NUCLEOTIDE SEQUENCE</scope>
    <source>
        <strain evidence="9">JKM2019</strain>
    </source>
</reference>